<keyword evidence="1" id="KW-0472">Membrane</keyword>
<keyword evidence="1" id="KW-0812">Transmembrane</keyword>
<sequence length="130" mass="13998">MSLDILWGVLCLIGSVPLLIAVPIATAQAVDECDLPAARMGSGGFLSMVGGYLLFSDMAGALYHYLMNVLPQEPLTEITAFAVPLALIAMTMFGWCMAWLLIGEQVQERHASSKQSPGRLKARATKSLEK</sequence>
<keyword evidence="1" id="KW-1133">Transmembrane helix</keyword>
<reference evidence="2 3" key="1">
    <citation type="submission" date="2017-08" db="EMBL/GenBank/DDBJ databases">
        <authorList>
            <person name="de Groot N.N."/>
        </authorList>
    </citation>
    <scope>NUCLEOTIDE SEQUENCE [LARGE SCALE GENOMIC DNA]</scope>
    <source>
        <strain evidence="2 3">USBA 78</strain>
    </source>
</reference>
<dbReference type="Proteomes" id="UP000219068">
    <property type="component" value="Unassembled WGS sequence"/>
</dbReference>
<dbReference type="RefSeq" id="WP_097052173.1">
    <property type="nucleotide sequence ID" value="NZ_OBMM01000003.1"/>
</dbReference>
<organism evidence="2 3">
    <name type="scientific">Thalassospira xiamenensis</name>
    <dbReference type="NCBI Taxonomy" id="220697"/>
    <lineage>
        <taxon>Bacteria</taxon>
        <taxon>Pseudomonadati</taxon>
        <taxon>Pseudomonadota</taxon>
        <taxon>Alphaproteobacteria</taxon>
        <taxon>Rhodospirillales</taxon>
        <taxon>Thalassospiraceae</taxon>
        <taxon>Thalassospira</taxon>
    </lineage>
</organism>
<evidence type="ECO:0000256" key="1">
    <source>
        <dbReference type="SAM" id="Phobius"/>
    </source>
</evidence>
<accession>A0A285TGQ0</accession>
<evidence type="ECO:0000313" key="3">
    <source>
        <dbReference type="Proteomes" id="UP000219068"/>
    </source>
</evidence>
<feature type="transmembrane region" description="Helical" evidence="1">
    <location>
        <begin position="45"/>
        <end position="66"/>
    </location>
</feature>
<dbReference type="EMBL" id="OBMM01000003">
    <property type="protein sequence ID" value="SOC21375.1"/>
    <property type="molecule type" value="Genomic_DNA"/>
</dbReference>
<protein>
    <submittedName>
        <fullName evidence="2">Uncharacterized protein</fullName>
    </submittedName>
</protein>
<feature type="transmembrane region" description="Helical" evidence="1">
    <location>
        <begin position="78"/>
        <end position="102"/>
    </location>
</feature>
<gene>
    <name evidence="2" type="ORF">SAMN05428964_103388</name>
</gene>
<name>A0A285TGQ0_9PROT</name>
<dbReference type="AlphaFoldDB" id="A0A285TGQ0"/>
<proteinExistence type="predicted"/>
<evidence type="ECO:0000313" key="2">
    <source>
        <dbReference type="EMBL" id="SOC21375.1"/>
    </source>
</evidence>